<name>A0A914DH91_9BILA</name>
<dbReference type="PANTHER" id="PTHR43126:SF1">
    <property type="entry name" value="D-ALANYL-D-ALANINE DIPEPTIDASE"/>
    <property type="match status" value="1"/>
</dbReference>
<dbReference type="Proteomes" id="UP000887540">
    <property type="component" value="Unplaced"/>
</dbReference>
<protein>
    <submittedName>
        <fullName evidence="9">D-Ala-D-Ala dipeptidase</fullName>
    </submittedName>
</protein>
<dbReference type="GO" id="GO:0006508">
    <property type="term" value="P:proteolysis"/>
    <property type="evidence" value="ECO:0007669"/>
    <property type="project" value="UniProtKB-KW"/>
</dbReference>
<keyword evidence="7" id="KW-0961">Cell wall biogenesis/degradation</keyword>
<accession>A0A914DH91</accession>
<keyword evidence="6" id="KW-0482">Metalloprotease</keyword>
<evidence type="ECO:0000256" key="2">
    <source>
        <dbReference type="ARBA" id="ARBA00022723"/>
    </source>
</evidence>
<dbReference type="GO" id="GO:0008237">
    <property type="term" value="F:metallopeptidase activity"/>
    <property type="evidence" value="ECO:0007669"/>
    <property type="project" value="UniProtKB-KW"/>
</dbReference>
<dbReference type="InterPro" id="IPR009045">
    <property type="entry name" value="Zn_M74/Hedgehog-like"/>
</dbReference>
<keyword evidence="4" id="KW-0862">Zinc</keyword>
<dbReference type="PIRSF" id="PIRSF026671">
    <property type="entry name" value="AA_dipeptidase"/>
    <property type="match status" value="1"/>
</dbReference>
<dbReference type="WBParaSite" id="ACRNAN_scaffold2692.g8755.t1">
    <property type="protein sequence ID" value="ACRNAN_scaffold2692.g8755.t1"/>
    <property type="gene ID" value="ACRNAN_scaffold2692.g8755"/>
</dbReference>
<keyword evidence="5" id="KW-0224">Dipeptidase</keyword>
<dbReference type="CDD" id="cd14817">
    <property type="entry name" value="D-Ala-D-Ala_dipeptidase_VanX"/>
    <property type="match status" value="1"/>
</dbReference>
<evidence type="ECO:0000256" key="3">
    <source>
        <dbReference type="ARBA" id="ARBA00022801"/>
    </source>
</evidence>
<dbReference type="GO" id="GO:0071555">
    <property type="term" value="P:cell wall organization"/>
    <property type="evidence" value="ECO:0007669"/>
    <property type="project" value="UniProtKB-KW"/>
</dbReference>
<dbReference type="Gene3D" id="3.30.1380.10">
    <property type="match status" value="1"/>
</dbReference>
<evidence type="ECO:0000256" key="4">
    <source>
        <dbReference type="ARBA" id="ARBA00022833"/>
    </source>
</evidence>
<dbReference type="GO" id="GO:0016805">
    <property type="term" value="F:dipeptidase activity"/>
    <property type="evidence" value="ECO:0007669"/>
    <property type="project" value="UniProtKB-KW"/>
</dbReference>
<evidence type="ECO:0000313" key="9">
    <source>
        <dbReference type="WBParaSite" id="ACRNAN_scaffold2692.g8755.t1"/>
    </source>
</evidence>
<sequence length="229" mass="27187">MVMKLPEDFVYLKEINPNIIADLQFLLHENFVGSRIKGYHSNEVILTRPAAEALSKAQEQCEIDGYSLVVYDAYRPLKAVNFITEWIKDPYDDFQKKKYYPNISKHDIFELGFFSKKSGHSRGSTVDITIIKLGNHVKRSRWFSRKLLNDKEILYRDDDTIDMGTGYNLLDKASYHNSKLVSHEYVERRSYLKKIMNLHGFYDYHDEWWHYTLVDEPFPNSYFDFNVEI</sequence>
<dbReference type="AlphaFoldDB" id="A0A914DH91"/>
<proteinExistence type="inferred from homology"/>
<keyword evidence="3" id="KW-0378">Hydrolase</keyword>
<evidence type="ECO:0000256" key="6">
    <source>
        <dbReference type="ARBA" id="ARBA00023049"/>
    </source>
</evidence>
<evidence type="ECO:0000256" key="5">
    <source>
        <dbReference type="ARBA" id="ARBA00022997"/>
    </source>
</evidence>
<reference evidence="9" key="1">
    <citation type="submission" date="2022-11" db="UniProtKB">
        <authorList>
            <consortium name="WormBaseParasite"/>
        </authorList>
    </citation>
    <scope>IDENTIFICATION</scope>
</reference>
<organism evidence="8 9">
    <name type="scientific">Acrobeloides nanus</name>
    <dbReference type="NCBI Taxonomy" id="290746"/>
    <lineage>
        <taxon>Eukaryota</taxon>
        <taxon>Metazoa</taxon>
        <taxon>Ecdysozoa</taxon>
        <taxon>Nematoda</taxon>
        <taxon>Chromadorea</taxon>
        <taxon>Rhabditida</taxon>
        <taxon>Tylenchina</taxon>
        <taxon>Cephalobomorpha</taxon>
        <taxon>Cephaloboidea</taxon>
        <taxon>Cephalobidae</taxon>
        <taxon>Acrobeloides</taxon>
    </lineage>
</organism>
<dbReference type="PANTHER" id="PTHR43126">
    <property type="entry name" value="D-ALANYL-D-ALANINE DIPEPTIDASE"/>
    <property type="match status" value="1"/>
</dbReference>
<keyword evidence="1" id="KW-0645">Protease</keyword>
<evidence type="ECO:0000256" key="7">
    <source>
        <dbReference type="ARBA" id="ARBA00023316"/>
    </source>
</evidence>
<keyword evidence="8" id="KW-1185">Reference proteome</keyword>
<dbReference type="HAMAP" id="MF_01924">
    <property type="entry name" value="A_A_dipeptidase"/>
    <property type="match status" value="1"/>
</dbReference>
<evidence type="ECO:0000256" key="1">
    <source>
        <dbReference type="ARBA" id="ARBA00022670"/>
    </source>
</evidence>
<dbReference type="SUPFAM" id="SSF55166">
    <property type="entry name" value="Hedgehog/DD-peptidase"/>
    <property type="match status" value="1"/>
</dbReference>
<evidence type="ECO:0000313" key="8">
    <source>
        <dbReference type="Proteomes" id="UP000887540"/>
    </source>
</evidence>
<dbReference type="GO" id="GO:0046872">
    <property type="term" value="F:metal ion binding"/>
    <property type="evidence" value="ECO:0007669"/>
    <property type="project" value="UniProtKB-KW"/>
</dbReference>
<dbReference type="InterPro" id="IPR000755">
    <property type="entry name" value="A_A_dipeptidase"/>
</dbReference>
<keyword evidence="2" id="KW-0479">Metal-binding</keyword>
<dbReference type="Pfam" id="PF01427">
    <property type="entry name" value="Peptidase_M15"/>
    <property type="match status" value="2"/>
</dbReference>